<dbReference type="InterPro" id="IPR041049">
    <property type="entry name" value="DUF5615"/>
</dbReference>
<evidence type="ECO:0000259" key="1">
    <source>
        <dbReference type="Pfam" id="PF18480"/>
    </source>
</evidence>
<evidence type="ECO:0000313" key="3">
    <source>
        <dbReference type="Proteomes" id="UP001193081"/>
    </source>
</evidence>
<dbReference type="Pfam" id="PF18480">
    <property type="entry name" value="DUF5615"/>
    <property type="match status" value="1"/>
</dbReference>
<comment type="caution">
    <text evidence="2">The sequence shown here is derived from an EMBL/GenBank/DDBJ whole genome shotgun (WGS) entry which is preliminary data.</text>
</comment>
<keyword evidence="3" id="KW-1185">Reference proteome</keyword>
<dbReference type="Proteomes" id="UP001193081">
    <property type="component" value="Unassembled WGS sequence"/>
</dbReference>
<protein>
    <submittedName>
        <fullName evidence="2">DUF5615 family PIN-like protein</fullName>
    </submittedName>
</protein>
<reference evidence="2 3" key="1">
    <citation type="submission" date="2021-03" db="EMBL/GenBank/DDBJ databases">
        <authorList>
            <person name="Grouzdev D.S."/>
        </authorList>
    </citation>
    <scope>NUCLEOTIDE SEQUENCE [LARGE SCALE GENOMIC DNA]</scope>
    <source>
        <strain evidence="2 3">M50-1</strain>
    </source>
</reference>
<proteinExistence type="predicted"/>
<feature type="domain" description="DUF5615" evidence="1">
    <location>
        <begin position="1"/>
        <end position="110"/>
    </location>
</feature>
<gene>
    <name evidence="2" type="ORF">EYB53_019125</name>
</gene>
<accession>A0ABS4DEH7</accession>
<name>A0ABS4DEH7_9CHLR</name>
<dbReference type="EMBL" id="SIJK02000044">
    <property type="protein sequence ID" value="MBP1467836.1"/>
    <property type="molecule type" value="Genomic_DNA"/>
</dbReference>
<evidence type="ECO:0000313" key="2">
    <source>
        <dbReference type="EMBL" id="MBP1467836.1"/>
    </source>
</evidence>
<organism evidence="2 3">
    <name type="scientific">Candidatus Chloroploca mongolica</name>
    <dbReference type="NCBI Taxonomy" id="2528176"/>
    <lineage>
        <taxon>Bacteria</taxon>
        <taxon>Bacillati</taxon>
        <taxon>Chloroflexota</taxon>
        <taxon>Chloroflexia</taxon>
        <taxon>Chloroflexales</taxon>
        <taxon>Chloroflexineae</taxon>
        <taxon>Oscillochloridaceae</taxon>
        <taxon>Candidatus Chloroploca</taxon>
    </lineage>
</organism>
<sequence length="117" mass="13446">MNFLVDAHLPRRLAQWLHLRGHHVIHTRDLPQGNRTGDSTINARSVLEQRIVITKDVDFVDSFLLKKQPYKLLLVSTGNISNDDLIALFTRYIADLEQALATNEYIEISRTALIIHM</sequence>
<dbReference type="RefSeq" id="WP_135479999.1">
    <property type="nucleotide sequence ID" value="NZ_SIJK02000044.1"/>
</dbReference>